<reference evidence="2" key="2">
    <citation type="submission" date="2023-01" db="EMBL/GenBank/DDBJ databases">
        <authorList>
            <person name="Petersen C."/>
        </authorList>
    </citation>
    <scope>NUCLEOTIDE SEQUENCE</scope>
    <source>
        <strain evidence="2">IBT 17514</strain>
    </source>
</reference>
<organism evidence="2 3">
    <name type="scientific">Penicillium malachiteum</name>
    <dbReference type="NCBI Taxonomy" id="1324776"/>
    <lineage>
        <taxon>Eukaryota</taxon>
        <taxon>Fungi</taxon>
        <taxon>Dikarya</taxon>
        <taxon>Ascomycota</taxon>
        <taxon>Pezizomycotina</taxon>
        <taxon>Eurotiomycetes</taxon>
        <taxon>Eurotiomycetidae</taxon>
        <taxon>Eurotiales</taxon>
        <taxon>Aspergillaceae</taxon>
        <taxon>Penicillium</taxon>
    </lineage>
</organism>
<feature type="chain" id="PRO_5042209595" evidence="1">
    <location>
        <begin position="18"/>
        <end position="138"/>
    </location>
</feature>
<keyword evidence="1" id="KW-0732">Signal</keyword>
<accession>A0AAD6HAY0</accession>
<comment type="caution">
    <text evidence="2">The sequence shown here is derived from an EMBL/GenBank/DDBJ whole genome shotgun (WGS) entry which is preliminary data.</text>
</comment>
<sequence>MKLFYFTVALLASSVSGQNTAPSQTEIGEWYTCLNTFLNGFGAGRTGSAAGCTYWTCIENVAQKYSRGGALAVAGNVVDKACLVGGIIPVRFASLEYLQCYLVFSANFAILGPILNFGHVEALAQDTILEPPTFMKQA</sequence>
<name>A0AAD6HAY0_9EURO</name>
<evidence type="ECO:0000313" key="3">
    <source>
        <dbReference type="Proteomes" id="UP001215712"/>
    </source>
</evidence>
<gene>
    <name evidence="2" type="ORF">N7493_011591</name>
</gene>
<dbReference type="Proteomes" id="UP001215712">
    <property type="component" value="Unassembled WGS sequence"/>
</dbReference>
<evidence type="ECO:0000313" key="2">
    <source>
        <dbReference type="EMBL" id="KAJ5703666.1"/>
    </source>
</evidence>
<proteinExistence type="predicted"/>
<evidence type="ECO:0000256" key="1">
    <source>
        <dbReference type="SAM" id="SignalP"/>
    </source>
</evidence>
<feature type="signal peptide" evidence="1">
    <location>
        <begin position="1"/>
        <end position="17"/>
    </location>
</feature>
<keyword evidence="3" id="KW-1185">Reference proteome</keyword>
<protein>
    <submittedName>
        <fullName evidence="2">Uncharacterized protein</fullName>
    </submittedName>
</protein>
<reference evidence="2" key="1">
    <citation type="journal article" date="2023" name="IMA Fungus">
        <title>Comparative genomic study of the Penicillium genus elucidates a diverse pangenome and 15 lateral gene transfer events.</title>
        <authorList>
            <person name="Petersen C."/>
            <person name="Sorensen T."/>
            <person name="Nielsen M.R."/>
            <person name="Sondergaard T.E."/>
            <person name="Sorensen J.L."/>
            <person name="Fitzpatrick D.A."/>
            <person name="Frisvad J.C."/>
            <person name="Nielsen K.L."/>
        </authorList>
    </citation>
    <scope>NUCLEOTIDE SEQUENCE</scope>
    <source>
        <strain evidence="2">IBT 17514</strain>
    </source>
</reference>
<dbReference type="EMBL" id="JAQJAN010000021">
    <property type="protein sequence ID" value="KAJ5703666.1"/>
    <property type="molecule type" value="Genomic_DNA"/>
</dbReference>
<dbReference type="AlphaFoldDB" id="A0AAD6HAY0"/>